<reference evidence="1 2" key="1">
    <citation type="submission" date="2018-05" db="EMBL/GenBank/DDBJ databases">
        <title>Complete genome sequence of Arcticibacterium luteifluviistationis SM1504T, a cytophagaceae bacterium isolated from Arctic surface seawater.</title>
        <authorList>
            <person name="Li Y."/>
            <person name="Qin Q.-L."/>
        </authorList>
    </citation>
    <scope>NUCLEOTIDE SEQUENCE [LARGE SCALE GENOMIC DNA]</scope>
    <source>
        <strain evidence="1 2">SM1504</strain>
    </source>
</reference>
<proteinExistence type="predicted"/>
<sequence length="165" mass="19205">MKKRKKNKVRAEIKTLNELKNQEPVYLNDWEESEKIGLLAAFEDIHITKENYEATEAPPHQDESHWSAMKYMMDSTLRKYKNVNILFASSSRNGYNGYAWVLFEENGKLYEVNGIYASIYGLSEQWNKEPVVLIELQNRLEKGTFGTSWNQENVFAAELKAFLGL</sequence>
<dbReference type="Proteomes" id="UP000249873">
    <property type="component" value="Chromosome"/>
</dbReference>
<dbReference type="RefSeq" id="WP_111371404.1">
    <property type="nucleotide sequence ID" value="NZ_CP029480.1"/>
</dbReference>
<dbReference type="KEGG" id="als:DJ013_08800"/>
<accession>A0A2Z4GAW2</accession>
<name>A0A2Z4GAW2_9BACT</name>
<keyword evidence="2" id="KW-1185">Reference proteome</keyword>
<evidence type="ECO:0000313" key="1">
    <source>
        <dbReference type="EMBL" id="AWV98261.1"/>
    </source>
</evidence>
<gene>
    <name evidence="1" type="ORF">DJ013_08800</name>
</gene>
<dbReference type="AlphaFoldDB" id="A0A2Z4GAW2"/>
<protein>
    <submittedName>
        <fullName evidence="1">Uncharacterized protein</fullName>
    </submittedName>
</protein>
<dbReference type="OrthoDB" id="8455668at2"/>
<dbReference type="EMBL" id="CP029480">
    <property type="protein sequence ID" value="AWV98261.1"/>
    <property type="molecule type" value="Genomic_DNA"/>
</dbReference>
<organism evidence="1 2">
    <name type="scientific">Arcticibacterium luteifluviistationis</name>
    <dbReference type="NCBI Taxonomy" id="1784714"/>
    <lineage>
        <taxon>Bacteria</taxon>
        <taxon>Pseudomonadati</taxon>
        <taxon>Bacteroidota</taxon>
        <taxon>Cytophagia</taxon>
        <taxon>Cytophagales</taxon>
        <taxon>Leadbetterellaceae</taxon>
        <taxon>Arcticibacterium</taxon>
    </lineage>
</organism>
<evidence type="ECO:0000313" key="2">
    <source>
        <dbReference type="Proteomes" id="UP000249873"/>
    </source>
</evidence>